<evidence type="ECO:0000256" key="3">
    <source>
        <dbReference type="ARBA" id="ARBA00023098"/>
    </source>
</evidence>
<dbReference type="Gene3D" id="3.40.1090.10">
    <property type="entry name" value="Cytosolic phospholipase A2 catalytic domain"/>
    <property type="match status" value="1"/>
</dbReference>
<protein>
    <submittedName>
        <fullName evidence="7">Patatin-like phospholipase</fullName>
    </submittedName>
</protein>
<dbReference type="GO" id="GO:0016042">
    <property type="term" value="P:lipid catabolic process"/>
    <property type="evidence" value="ECO:0007669"/>
    <property type="project" value="UniProtKB-UniRule"/>
</dbReference>
<dbReference type="InterPro" id="IPR050301">
    <property type="entry name" value="NTE"/>
</dbReference>
<name>A0A0M4CZL1_9BACT</name>
<dbReference type="Proteomes" id="UP000057158">
    <property type="component" value="Chromosome"/>
</dbReference>
<dbReference type="PROSITE" id="PS51635">
    <property type="entry name" value="PNPLA"/>
    <property type="match status" value="1"/>
</dbReference>
<keyword evidence="5" id="KW-1133">Transmembrane helix</keyword>
<keyword evidence="5" id="KW-0472">Membrane</keyword>
<dbReference type="OrthoDB" id="9798773at2"/>
<evidence type="ECO:0000256" key="2">
    <source>
        <dbReference type="ARBA" id="ARBA00022963"/>
    </source>
</evidence>
<keyword evidence="2 4" id="KW-0442">Lipid degradation</keyword>
<dbReference type="PANTHER" id="PTHR14226">
    <property type="entry name" value="NEUROPATHY TARGET ESTERASE/SWISS CHEESE D.MELANOGASTER"/>
    <property type="match status" value="1"/>
</dbReference>
<dbReference type="InterPro" id="IPR002641">
    <property type="entry name" value="PNPLA_dom"/>
</dbReference>
<evidence type="ECO:0000313" key="8">
    <source>
        <dbReference type="Proteomes" id="UP000057158"/>
    </source>
</evidence>
<dbReference type="InterPro" id="IPR016035">
    <property type="entry name" value="Acyl_Trfase/lysoPLipase"/>
</dbReference>
<dbReference type="PATRIC" id="fig|1603606.3.peg.58"/>
<evidence type="ECO:0000256" key="1">
    <source>
        <dbReference type="ARBA" id="ARBA00022801"/>
    </source>
</evidence>
<feature type="active site" description="Proton acceptor" evidence="4">
    <location>
        <position position="221"/>
    </location>
</feature>
<organism evidence="7 8">
    <name type="scientific">Desulfuromonas soudanensis</name>
    <dbReference type="NCBI Taxonomy" id="1603606"/>
    <lineage>
        <taxon>Bacteria</taxon>
        <taxon>Pseudomonadati</taxon>
        <taxon>Thermodesulfobacteriota</taxon>
        <taxon>Desulfuromonadia</taxon>
        <taxon>Desulfuromonadales</taxon>
        <taxon>Desulfuromonadaceae</taxon>
        <taxon>Desulfuromonas</taxon>
    </lineage>
</organism>
<feature type="transmembrane region" description="Helical" evidence="5">
    <location>
        <begin position="12"/>
        <end position="33"/>
    </location>
</feature>
<dbReference type="PANTHER" id="PTHR14226:SF57">
    <property type="entry name" value="BLR7027 PROTEIN"/>
    <property type="match status" value="1"/>
</dbReference>
<dbReference type="Pfam" id="PF01734">
    <property type="entry name" value="Patatin"/>
    <property type="match status" value="1"/>
</dbReference>
<feature type="transmembrane region" description="Helical" evidence="5">
    <location>
        <begin position="48"/>
        <end position="72"/>
    </location>
</feature>
<dbReference type="GO" id="GO:0016787">
    <property type="term" value="F:hydrolase activity"/>
    <property type="evidence" value="ECO:0007669"/>
    <property type="project" value="UniProtKB-UniRule"/>
</dbReference>
<accession>A0A0M4CZL1</accession>
<feature type="domain" description="PNPLA" evidence="6">
    <location>
        <begin position="14"/>
        <end position="236"/>
    </location>
</feature>
<dbReference type="KEGG" id="des:DSOUD_0050"/>
<dbReference type="EMBL" id="CP010802">
    <property type="protein sequence ID" value="ALC14851.1"/>
    <property type="molecule type" value="Genomic_DNA"/>
</dbReference>
<comment type="caution">
    <text evidence="4">Lacks conserved residue(s) required for the propagation of feature annotation.</text>
</comment>
<evidence type="ECO:0000256" key="4">
    <source>
        <dbReference type="PROSITE-ProRule" id="PRU01161"/>
    </source>
</evidence>
<keyword evidence="3 4" id="KW-0443">Lipid metabolism</keyword>
<keyword evidence="5" id="KW-0812">Transmembrane</keyword>
<feature type="short sequence motif" description="GXSXG" evidence="4">
    <location>
        <begin position="51"/>
        <end position="55"/>
    </location>
</feature>
<dbReference type="STRING" id="1603606.DSOUD_0050"/>
<evidence type="ECO:0000256" key="5">
    <source>
        <dbReference type="SAM" id="Phobius"/>
    </source>
</evidence>
<evidence type="ECO:0000259" key="6">
    <source>
        <dbReference type="PROSITE" id="PS51635"/>
    </source>
</evidence>
<dbReference type="AlphaFoldDB" id="A0A0M4CZL1"/>
<sequence length="378" mass="42666">MSPQNTEKGKTALVLAGGGIMGAAYEIGALTALDRLLSGGFSSNRFEMYVGVSAGSVIATLVANGIPPAVLFRSIANNESRVFNWRRSDIYRIDYREILTSFWALLRNLFRIFRNYRRNGWSFSLHEILYILQEQFPSGLFSLAPMQNYLCRSFAKEGVRDDFSQLTPELYIPAYDLDRGQRVVFGCEGYRDMHICQAITASCAIPYFFRPHKIGNQNFIDGSIGRVSHIDIAIERGAKLIVVVNPRVPMDNDLERFCLPSLSEGKCSSIADLGISFAWEQAMRIETKEKLEMALEGYRHQHPEVDILLIEPGREESMLFFQSPMSNDARHHIMNYGYNLTLGQLKDRFDEFESVLGRHGVEVTAEHLSSAPPAEVVT</sequence>
<reference evidence="7 8" key="1">
    <citation type="submission" date="2015-07" db="EMBL/GenBank/DDBJ databases">
        <title>Isolation and Genomic Characterization of a Novel Halophilic Metal-Reducing Deltaproteobacterium from the Deep Subsurface.</title>
        <authorList>
            <person name="Badalamenti J.P."/>
            <person name="Summers Z.M."/>
            <person name="Gralnick J.A."/>
            <person name="Bond D.R."/>
        </authorList>
    </citation>
    <scope>NUCLEOTIDE SEQUENCE [LARGE SCALE GENOMIC DNA]</scope>
    <source>
        <strain evidence="7 8">WTL</strain>
    </source>
</reference>
<feature type="active site" description="Nucleophile" evidence="4">
    <location>
        <position position="53"/>
    </location>
</feature>
<gene>
    <name evidence="7" type="ORF">DSOUD_0050</name>
</gene>
<proteinExistence type="predicted"/>
<keyword evidence="1 4" id="KW-0378">Hydrolase</keyword>
<dbReference type="SUPFAM" id="SSF52151">
    <property type="entry name" value="FabD/lysophospholipase-like"/>
    <property type="match status" value="1"/>
</dbReference>
<dbReference type="RefSeq" id="WP_053549112.1">
    <property type="nucleotide sequence ID" value="NZ_CP010802.1"/>
</dbReference>
<evidence type="ECO:0000313" key="7">
    <source>
        <dbReference type="EMBL" id="ALC14851.1"/>
    </source>
</evidence>
<keyword evidence="8" id="KW-1185">Reference proteome</keyword>